<dbReference type="SUPFAM" id="SSF52833">
    <property type="entry name" value="Thioredoxin-like"/>
    <property type="match status" value="1"/>
</dbReference>
<dbReference type="PIRSF" id="PIRSF000216">
    <property type="entry name" value="NADH_DH_24kDa"/>
    <property type="match status" value="1"/>
</dbReference>
<dbReference type="RefSeq" id="WP_212685196.1">
    <property type="nucleotide sequence ID" value="NZ_JAGSPM010000009.1"/>
</dbReference>
<dbReference type="Gene3D" id="1.10.10.1590">
    <property type="entry name" value="NADH-quinone oxidoreductase subunit E"/>
    <property type="match status" value="1"/>
</dbReference>
<comment type="cofactor">
    <cofactor evidence="6">
        <name>[2Fe-2S] cluster</name>
        <dbReference type="ChEBI" id="CHEBI:190135"/>
    </cofactor>
</comment>
<evidence type="ECO:0000256" key="3">
    <source>
        <dbReference type="ARBA" id="ARBA00022723"/>
    </source>
</evidence>
<comment type="similarity">
    <text evidence="1">Belongs to the complex I 24 kDa subunit family.</text>
</comment>
<reference evidence="9 10" key="1">
    <citation type="submission" date="2021-04" db="EMBL/GenBank/DDBJ databases">
        <title>novel species isolated from subtropical streams in China.</title>
        <authorList>
            <person name="Lu H."/>
        </authorList>
    </citation>
    <scope>NUCLEOTIDE SEQUENCE [LARGE SCALE GENOMIC DNA]</scope>
    <source>
        <strain evidence="9 10">BYS107W</strain>
    </source>
</reference>
<feature type="binding site" evidence="7">
    <location>
        <position position="120"/>
    </location>
    <ligand>
        <name>[2Fe-2S] cluster</name>
        <dbReference type="ChEBI" id="CHEBI:190135"/>
    </ligand>
</feature>
<proteinExistence type="inferred from homology"/>
<evidence type="ECO:0000256" key="4">
    <source>
        <dbReference type="ARBA" id="ARBA00023004"/>
    </source>
</evidence>
<feature type="binding site" evidence="7">
    <location>
        <position position="83"/>
    </location>
    <ligand>
        <name>[2Fe-2S] cluster</name>
        <dbReference type="ChEBI" id="CHEBI:190135"/>
    </ligand>
</feature>
<evidence type="ECO:0000256" key="8">
    <source>
        <dbReference type="SAM" id="MobiDB-lite"/>
    </source>
</evidence>
<keyword evidence="10" id="KW-1185">Reference proteome</keyword>
<dbReference type="PANTHER" id="PTHR10371:SF3">
    <property type="entry name" value="NADH DEHYDROGENASE [UBIQUINONE] FLAVOPROTEIN 2, MITOCHONDRIAL"/>
    <property type="match status" value="1"/>
</dbReference>
<gene>
    <name evidence="9" type="ORF">KDM92_14660</name>
</gene>
<comment type="caution">
    <text evidence="9">The sequence shown here is derived from an EMBL/GenBank/DDBJ whole genome shotgun (WGS) entry which is preliminary data.</text>
</comment>
<dbReference type="PANTHER" id="PTHR10371">
    <property type="entry name" value="NADH DEHYDROGENASE UBIQUINONE FLAVOPROTEIN 2, MITOCHONDRIAL"/>
    <property type="match status" value="1"/>
</dbReference>
<keyword evidence="3 7" id="KW-0479">Metal-binding</keyword>
<dbReference type="EMBL" id="JAGSPM010000009">
    <property type="protein sequence ID" value="MBR7747824.1"/>
    <property type="molecule type" value="Genomic_DNA"/>
</dbReference>
<protein>
    <submittedName>
        <fullName evidence="9">NAD(P)H-dependent oxidoreductase subunit E</fullName>
    </submittedName>
</protein>
<dbReference type="GO" id="GO:0003954">
    <property type="term" value="F:NADH dehydrogenase activity"/>
    <property type="evidence" value="ECO:0007669"/>
    <property type="project" value="TreeGrafter"/>
</dbReference>
<evidence type="ECO:0000313" key="10">
    <source>
        <dbReference type="Proteomes" id="UP000680158"/>
    </source>
</evidence>
<dbReference type="AlphaFoldDB" id="A0A941DFJ5"/>
<sequence>MLSDHQQETVQNAILEHKTEQFHQSGLLPILHAIQDRLGFIPADATPIIARALNLSRAEVHGVITFYHHFRQEQPAQTIVQVCRAEACQSMDAEALWKHACQRASNDDGNSAITLEPVYCLGLCSTAPAISVNERPYARVNAARFDQLLKRHQDTQTSSASSAEPAKENTK</sequence>
<dbReference type="Pfam" id="PF01257">
    <property type="entry name" value="2Fe-2S_thioredx"/>
    <property type="match status" value="1"/>
</dbReference>
<feature type="binding site" evidence="7">
    <location>
        <position position="88"/>
    </location>
    <ligand>
        <name>[2Fe-2S] cluster</name>
        <dbReference type="ChEBI" id="CHEBI:190135"/>
    </ligand>
</feature>
<evidence type="ECO:0000256" key="6">
    <source>
        <dbReference type="ARBA" id="ARBA00034078"/>
    </source>
</evidence>
<keyword evidence="5 7" id="KW-0411">Iron-sulfur</keyword>
<evidence type="ECO:0000256" key="7">
    <source>
        <dbReference type="PIRSR" id="PIRSR000216-1"/>
    </source>
</evidence>
<dbReference type="Gene3D" id="3.40.30.10">
    <property type="entry name" value="Glutaredoxin"/>
    <property type="match status" value="1"/>
</dbReference>
<name>A0A941DFJ5_9BURK</name>
<feature type="binding site" evidence="7">
    <location>
        <position position="124"/>
    </location>
    <ligand>
        <name>[2Fe-2S] cluster</name>
        <dbReference type="ChEBI" id="CHEBI:190135"/>
    </ligand>
</feature>
<evidence type="ECO:0000256" key="2">
    <source>
        <dbReference type="ARBA" id="ARBA00022714"/>
    </source>
</evidence>
<evidence type="ECO:0000313" key="9">
    <source>
        <dbReference type="EMBL" id="MBR7747824.1"/>
    </source>
</evidence>
<dbReference type="GO" id="GO:0046872">
    <property type="term" value="F:metal ion binding"/>
    <property type="evidence" value="ECO:0007669"/>
    <property type="project" value="UniProtKB-KW"/>
</dbReference>
<dbReference type="GO" id="GO:0051537">
    <property type="term" value="F:2 iron, 2 sulfur cluster binding"/>
    <property type="evidence" value="ECO:0007669"/>
    <property type="project" value="UniProtKB-KW"/>
</dbReference>
<dbReference type="Proteomes" id="UP000680158">
    <property type="component" value="Unassembled WGS sequence"/>
</dbReference>
<keyword evidence="2 7" id="KW-0001">2Fe-2S</keyword>
<evidence type="ECO:0000256" key="5">
    <source>
        <dbReference type="ARBA" id="ARBA00023014"/>
    </source>
</evidence>
<comment type="cofactor">
    <cofactor evidence="7">
        <name>[2Fe-2S] cluster</name>
        <dbReference type="ChEBI" id="CHEBI:190135"/>
    </cofactor>
    <text evidence="7">Binds 1 [2Fe-2S] cluster.</text>
</comment>
<keyword evidence="4 7" id="KW-0408">Iron</keyword>
<accession>A0A941DFJ5</accession>
<organism evidence="9 10">
    <name type="scientific">Undibacterium baiyunense</name>
    <dbReference type="NCBI Taxonomy" id="2828731"/>
    <lineage>
        <taxon>Bacteria</taxon>
        <taxon>Pseudomonadati</taxon>
        <taxon>Pseudomonadota</taxon>
        <taxon>Betaproteobacteria</taxon>
        <taxon>Burkholderiales</taxon>
        <taxon>Oxalobacteraceae</taxon>
        <taxon>Undibacterium</taxon>
    </lineage>
</organism>
<dbReference type="InterPro" id="IPR041921">
    <property type="entry name" value="NuoE_N"/>
</dbReference>
<feature type="region of interest" description="Disordered" evidence="8">
    <location>
        <begin position="151"/>
        <end position="171"/>
    </location>
</feature>
<dbReference type="InterPro" id="IPR002023">
    <property type="entry name" value="NuoE-like"/>
</dbReference>
<evidence type="ECO:0000256" key="1">
    <source>
        <dbReference type="ARBA" id="ARBA00010643"/>
    </source>
</evidence>
<dbReference type="InterPro" id="IPR036249">
    <property type="entry name" value="Thioredoxin-like_sf"/>
</dbReference>